<dbReference type="InterPro" id="IPR027417">
    <property type="entry name" value="P-loop_NTPase"/>
</dbReference>
<gene>
    <name evidence="3" type="ORF">E7512_11995</name>
</gene>
<dbReference type="EMBL" id="SVNY01000006">
    <property type="protein sequence ID" value="MBE6834277.1"/>
    <property type="molecule type" value="Genomic_DNA"/>
</dbReference>
<proteinExistence type="inferred from homology"/>
<dbReference type="Gene3D" id="3.30.450.380">
    <property type="match status" value="1"/>
</dbReference>
<name>A0A928KT91_9FIRM</name>
<dbReference type="InterPro" id="IPR001482">
    <property type="entry name" value="T2SS/T4SS_dom"/>
</dbReference>
<dbReference type="RefSeq" id="WP_326840787.1">
    <property type="nucleotide sequence ID" value="NZ_SVNY01000006.1"/>
</dbReference>
<evidence type="ECO:0000313" key="4">
    <source>
        <dbReference type="Proteomes" id="UP000754750"/>
    </source>
</evidence>
<evidence type="ECO:0000259" key="2">
    <source>
        <dbReference type="Pfam" id="PF00437"/>
    </source>
</evidence>
<protein>
    <submittedName>
        <fullName evidence="3">Type II secretion system protein E</fullName>
    </submittedName>
</protein>
<dbReference type="PANTHER" id="PTHR30486">
    <property type="entry name" value="TWITCHING MOTILITY PROTEIN PILT"/>
    <property type="match status" value="1"/>
</dbReference>
<dbReference type="PANTHER" id="PTHR30486:SF6">
    <property type="entry name" value="TYPE IV PILUS RETRACTATION ATPASE PILT"/>
    <property type="match status" value="1"/>
</dbReference>
<reference evidence="3" key="1">
    <citation type="submission" date="2019-04" db="EMBL/GenBank/DDBJ databases">
        <title>Evolution of Biomass-Degrading Anaerobic Consortia Revealed by Metagenomics.</title>
        <authorList>
            <person name="Peng X."/>
        </authorList>
    </citation>
    <scope>NUCLEOTIDE SEQUENCE</scope>
    <source>
        <strain evidence="3">SIG551</strain>
    </source>
</reference>
<dbReference type="Pfam" id="PF00437">
    <property type="entry name" value="T2SSE"/>
    <property type="match status" value="1"/>
</dbReference>
<comment type="caution">
    <text evidence="3">The sequence shown here is derived from an EMBL/GenBank/DDBJ whole genome shotgun (WGS) entry which is preliminary data.</text>
</comment>
<accession>A0A928KT91</accession>
<dbReference type="GO" id="GO:0016887">
    <property type="term" value="F:ATP hydrolysis activity"/>
    <property type="evidence" value="ECO:0007669"/>
    <property type="project" value="InterPro"/>
</dbReference>
<dbReference type="Gene3D" id="3.40.50.300">
    <property type="entry name" value="P-loop containing nucleotide triphosphate hydrolases"/>
    <property type="match status" value="1"/>
</dbReference>
<dbReference type="InterPro" id="IPR050921">
    <property type="entry name" value="T4SS_GSP_E_ATPase"/>
</dbReference>
<feature type="domain" description="Bacterial type II secretion system protein E" evidence="2">
    <location>
        <begin position="161"/>
        <end position="348"/>
    </location>
</feature>
<evidence type="ECO:0000313" key="3">
    <source>
        <dbReference type="EMBL" id="MBE6834277.1"/>
    </source>
</evidence>
<evidence type="ECO:0000256" key="1">
    <source>
        <dbReference type="ARBA" id="ARBA00006611"/>
    </source>
</evidence>
<comment type="similarity">
    <text evidence="1">Belongs to the GSP E family.</text>
</comment>
<dbReference type="SUPFAM" id="SSF52540">
    <property type="entry name" value="P-loop containing nucleoside triphosphate hydrolases"/>
    <property type="match status" value="1"/>
</dbReference>
<dbReference type="Proteomes" id="UP000754750">
    <property type="component" value="Unassembled WGS sequence"/>
</dbReference>
<organism evidence="3 4">
    <name type="scientific">Faecalispora sporosphaeroides</name>
    <dbReference type="NCBI Taxonomy" id="1549"/>
    <lineage>
        <taxon>Bacteria</taxon>
        <taxon>Bacillati</taxon>
        <taxon>Bacillota</taxon>
        <taxon>Clostridia</taxon>
        <taxon>Eubacteriales</taxon>
        <taxon>Oscillospiraceae</taxon>
        <taxon>Faecalispora</taxon>
    </lineage>
</organism>
<sequence>MRNINLSSGNTMDFVQILKEVQEYFTSHHSDVSLDDKFQVKRFVKKRLEDKEYTVEGMSLDVLTDKIYQEMSEFSFLTPYLNFTINGVEGIEIDSWDSVKIKYAGGKYERSKEHFFSPQHAESIMKRLLHQSKIEFDDAKPLARGHLKEKIRITVSGSAVLDKAVGIACSIRFVNPSDLKKHDLIRFGSATEEMLDFLSLAYRYGASMLLAGETDAGKTTLMSIIMDIIPDNKKLITIENGNREFNKVKRDKDGNVINSAIHYVTRESEDPAKAVTPQMLLEHVMTMNPDYLCMAEVKGSEASETMEASLTGHPVLGTIHTGCCRDIPDREVQLASYHKSSNLSDAMLMRLATKAFPILFYAQKGEDDVRRITEICECWMENGMPVFQTLWEFVTVENRFENGKTIIDGYFKKTGTISRELQNRLRRKGMPERVLQQFLKPEGVHVNDANQIDRLSHHGGGVTDSTAAFAV</sequence>
<dbReference type="AlphaFoldDB" id="A0A928KT91"/>